<feature type="region of interest" description="Disordered" evidence="1">
    <location>
        <begin position="27"/>
        <end position="48"/>
    </location>
</feature>
<reference evidence="2 3" key="2">
    <citation type="submission" date="2016-08" db="EMBL/GenBank/DDBJ databases">
        <title>Pervasive Adenine N6-methylation of Active Genes in Fungi.</title>
        <authorList>
            <consortium name="DOE Joint Genome Institute"/>
            <person name="Mondo S.J."/>
            <person name="Dannebaum R.O."/>
            <person name="Kuo R.C."/>
            <person name="Labutti K."/>
            <person name="Haridas S."/>
            <person name="Kuo A."/>
            <person name="Salamov A."/>
            <person name="Ahrendt S.R."/>
            <person name="Lipzen A."/>
            <person name="Sullivan W."/>
            <person name="Andreopoulos W.B."/>
            <person name="Clum A."/>
            <person name="Lindquist E."/>
            <person name="Daum C."/>
            <person name="Ramamoorthy G.K."/>
            <person name="Gryganskyi A."/>
            <person name="Culley D."/>
            <person name="Magnuson J.K."/>
            <person name="James T.Y."/>
            <person name="O'Malley M.A."/>
            <person name="Stajich J.E."/>
            <person name="Spatafora J.W."/>
            <person name="Visel A."/>
            <person name="Grigoriev I.V."/>
        </authorList>
    </citation>
    <scope>NUCLEOTIDE SEQUENCE [LARGE SCALE GENOMIC DNA]</scope>
    <source>
        <strain evidence="3">finn</strain>
    </source>
</reference>
<protein>
    <submittedName>
        <fullName evidence="2">Uncharacterized protein</fullName>
    </submittedName>
</protein>
<dbReference type="OrthoDB" id="10006090at2759"/>
<gene>
    <name evidence="2" type="ORF">BCR36DRAFT_336001</name>
</gene>
<dbReference type="EMBL" id="MCFH01000053">
    <property type="protein sequence ID" value="ORX43383.1"/>
    <property type="molecule type" value="Genomic_DNA"/>
</dbReference>
<dbReference type="AlphaFoldDB" id="A0A1Y1UY87"/>
<feature type="compositionally biased region" description="Low complexity" evidence="1">
    <location>
        <begin position="343"/>
        <end position="355"/>
    </location>
</feature>
<keyword evidence="3" id="KW-1185">Reference proteome</keyword>
<evidence type="ECO:0000313" key="2">
    <source>
        <dbReference type="EMBL" id="ORX43383.1"/>
    </source>
</evidence>
<name>A0A1Y1UY87_9FUNG</name>
<reference evidence="2 3" key="1">
    <citation type="submission" date="2016-08" db="EMBL/GenBank/DDBJ databases">
        <title>Genomes of anaerobic fungi encode conserved fungal cellulosomes for biomass hydrolysis.</title>
        <authorList>
            <consortium name="DOE Joint Genome Institute"/>
            <person name="Haitjema C.H."/>
            <person name="Gilmore S.P."/>
            <person name="Henske J.K."/>
            <person name="Solomon K.V."/>
            <person name="De Groot R."/>
            <person name="Kuo A."/>
            <person name="Mondo S.J."/>
            <person name="Salamov A.A."/>
            <person name="Labutti K."/>
            <person name="Zhao Z."/>
            <person name="Chiniquy J."/>
            <person name="Barry K."/>
            <person name="Brewer H.M."/>
            <person name="Purvine S.O."/>
            <person name="Wright A.T."/>
            <person name="Boxma B."/>
            <person name="Van Alen T."/>
            <person name="Hackstein J.H."/>
            <person name="Baker S.E."/>
            <person name="Grigoriev I.V."/>
            <person name="O'Malley M.A."/>
        </authorList>
    </citation>
    <scope>NUCLEOTIDE SEQUENCE [LARGE SCALE GENOMIC DNA]</scope>
    <source>
        <strain evidence="3">finn</strain>
    </source>
</reference>
<dbReference type="PANTHER" id="PTHR33504:SF1">
    <property type="entry name" value="FAMILY WITH SEQUENCE SIMILARITY 90, MEMBER A1B"/>
    <property type="match status" value="1"/>
</dbReference>
<evidence type="ECO:0000256" key="1">
    <source>
        <dbReference type="SAM" id="MobiDB-lite"/>
    </source>
</evidence>
<dbReference type="Proteomes" id="UP000193719">
    <property type="component" value="Unassembled WGS sequence"/>
</dbReference>
<proteinExistence type="predicted"/>
<organism evidence="2 3">
    <name type="scientific">Piromyces finnis</name>
    <dbReference type="NCBI Taxonomy" id="1754191"/>
    <lineage>
        <taxon>Eukaryota</taxon>
        <taxon>Fungi</taxon>
        <taxon>Fungi incertae sedis</taxon>
        <taxon>Chytridiomycota</taxon>
        <taxon>Chytridiomycota incertae sedis</taxon>
        <taxon>Neocallimastigomycetes</taxon>
        <taxon>Neocallimastigales</taxon>
        <taxon>Neocallimastigaceae</taxon>
        <taxon>Piromyces</taxon>
    </lineage>
</organism>
<feature type="region of interest" description="Disordered" evidence="1">
    <location>
        <begin position="317"/>
        <end position="371"/>
    </location>
</feature>
<evidence type="ECO:0000313" key="3">
    <source>
        <dbReference type="Proteomes" id="UP000193719"/>
    </source>
</evidence>
<dbReference type="STRING" id="1754191.A0A1Y1UY87"/>
<comment type="caution">
    <text evidence="2">The sequence shown here is derived from an EMBL/GenBank/DDBJ whole genome shotgun (WGS) entry which is preliminary data.</text>
</comment>
<sequence>MDYNDDNEIVASSTTFHIDSSLANISSHSNTENNKINNYTNDDYQDNNEDENNSELLKIQLYARAIIVKAWKRYLDRKTFKILKNSLYEIRKLCTDEILRKLNPRESVLFNDPLSQGKVRFRFGGETFPPYIYYKIYSNGQNIHYFSGYRILNSFSDAYHDAYKLMGNRNFEKVINKDNVWNNSCDISDPSDVTNKKEYIQYMNSMDKKPIYLGGRNNGWRELSTLSISIPLYEKEICNIYERNKNIYSSVSLNNKIANRKIAAKSKNKINDNKEVKNNKTKNKRKIVKLMSEKRSNRQKQKERIKKMQQMYQFGKYEKEDKDIHNENKNLETEENEVRLTENNDSSSSYCSSIESDSENDEDIDENKSFNIDDIENDDFHDIYEWANELSFENSFNCDFSNMKI</sequence>
<feature type="compositionally biased region" description="Low complexity" evidence="1">
    <location>
        <begin position="30"/>
        <end position="42"/>
    </location>
</feature>
<dbReference type="PANTHER" id="PTHR33504">
    <property type="entry name" value="NADH DEHYDROGENASE (UBIQUINONE) 1 BETA SUBCOMPLEX, 4"/>
    <property type="match status" value="1"/>
</dbReference>
<feature type="compositionally biased region" description="Acidic residues" evidence="1">
    <location>
        <begin position="356"/>
        <end position="365"/>
    </location>
</feature>
<feature type="compositionally biased region" description="Basic and acidic residues" evidence="1">
    <location>
        <begin position="317"/>
        <end position="342"/>
    </location>
</feature>
<accession>A0A1Y1UY87</accession>